<feature type="compositionally biased region" description="Polar residues" evidence="1">
    <location>
        <begin position="404"/>
        <end position="420"/>
    </location>
</feature>
<feature type="transmembrane region" description="Helical" evidence="2">
    <location>
        <begin position="120"/>
        <end position="140"/>
    </location>
</feature>
<dbReference type="eggNOG" id="ENOG502QU1E">
    <property type="taxonomic scope" value="Eukaryota"/>
</dbReference>
<reference evidence="4" key="1">
    <citation type="journal article" date="2014" name="Nat. Genet.">
        <title>A reference genome for common bean and genome-wide analysis of dual domestications.</title>
        <authorList>
            <person name="Schmutz J."/>
            <person name="McClean P.E."/>
            <person name="Mamidi S."/>
            <person name="Wu G.A."/>
            <person name="Cannon S.B."/>
            <person name="Grimwood J."/>
            <person name="Jenkins J."/>
            <person name="Shu S."/>
            <person name="Song Q."/>
            <person name="Chavarro C."/>
            <person name="Torres-Torres M."/>
            <person name="Geffroy V."/>
            <person name="Moghaddam S.M."/>
            <person name="Gao D."/>
            <person name="Abernathy B."/>
            <person name="Barry K."/>
            <person name="Blair M."/>
            <person name="Brick M.A."/>
            <person name="Chovatia M."/>
            <person name="Gepts P."/>
            <person name="Goodstein D.M."/>
            <person name="Gonzales M."/>
            <person name="Hellsten U."/>
            <person name="Hyten D.L."/>
            <person name="Jia G."/>
            <person name="Kelly J.D."/>
            <person name="Kudrna D."/>
            <person name="Lee R."/>
            <person name="Richard M.M."/>
            <person name="Miklas P.N."/>
            <person name="Osorno J.M."/>
            <person name="Rodrigues J."/>
            <person name="Thareau V."/>
            <person name="Urrea C.A."/>
            <person name="Wang M."/>
            <person name="Yu Y."/>
            <person name="Zhang M."/>
            <person name="Wing R.A."/>
            <person name="Cregan P.B."/>
            <person name="Rokhsar D.S."/>
            <person name="Jackson S.A."/>
        </authorList>
    </citation>
    <scope>NUCLEOTIDE SEQUENCE [LARGE SCALE GENOMIC DNA]</scope>
    <source>
        <strain evidence="4">cv. G19833</strain>
    </source>
</reference>
<organism evidence="3 4">
    <name type="scientific">Phaseolus vulgaris</name>
    <name type="common">Kidney bean</name>
    <name type="synonym">French bean</name>
    <dbReference type="NCBI Taxonomy" id="3885"/>
    <lineage>
        <taxon>Eukaryota</taxon>
        <taxon>Viridiplantae</taxon>
        <taxon>Streptophyta</taxon>
        <taxon>Embryophyta</taxon>
        <taxon>Tracheophyta</taxon>
        <taxon>Spermatophyta</taxon>
        <taxon>Magnoliopsida</taxon>
        <taxon>eudicotyledons</taxon>
        <taxon>Gunneridae</taxon>
        <taxon>Pentapetalae</taxon>
        <taxon>rosids</taxon>
        <taxon>fabids</taxon>
        <taxon>Fabales</taxon>
        <taxon>Fabaceae</taxon>
        <taxon>Papilionoideae</taxon>
        <taxon>50 kb inversion clade</taxon>
        <taxon>NPAAA clade</taxon>
        <taxon>indigoferoid/millettioid clade</taxon>
        <taxon>Phaseoleae</taxon>
        <taxon>Phaseolus</taxon>
    </lineage>
</organism>
<proteinExistence type="predicted"/>
<dbReference type="SMR" id="V7C7Z0"/>
<dbReference type="PANTHER" id="PTHR34962">
    <property type="entry name" value="EMBRYO DEFECTIVE 1703-RELATED"/>
    <property type="match status" value="1"/>
</dbReference>
<gene>
    <name evidence="3" type="ORF">PHAVU_003G105800g</name>
</gene>
<dbReference type="PANTHER" id="PTHR34962:SF3">
    <property type="entry name" value="ABC SUBFAMILY C PROTEIN"/>
    <property type="match status" value="1"/>
</dbReference>
<dbReference type="EMBL" id="CM002290">
    <property type="protein sequence ID" value="ESW26282.1"/>
    <property type="molecule type" value="Genomic_DNA"/>
</dbReference>
<dbReference type="AlphaFoldDB" id="V7C7Z0"/>
<keyword evidence="2" id="KW-1133">Transmembrane helix</keyword>
<sequence>MASAQYALSFLLASHTNGRTPRRIPVSLKRHRKNHLRPKILKTKTKPFPLSLPLLPSSLPSHPDVIPQENNNLRVEIPSDETLAGESENLGELQVSEVVASKNGVFENVSIKDVLKYGAMYLLGILVLQAIYAVWAVGYYKNSHRDEDLEIDGRGSGDGKTVSLPVNGVSGEQLLMEEKIEEIRLMAKEARRIESEKKGEEDVEDVEDVEDEDFEIDDDKGAVSSRRDAIEKEISERLFNLLNKINTLNVRTKDITAALQTDASEISAAGMDRGVNKNVNEGDKALVFKKKLKFRSPSTKATKPPKGFPGTRNWKPSDAIKTDSAGEETAHDYGSDASNQEQMLREDKQVNDRDAESVSSVPSEERGRLVDDELKVIQSYVKNLKGKMETPDMKTDVGNKTRRTNNGGAKETTSGMSSMEVIQSRKSRDLSSQNTQGFVEENQDTGLSFEKDGVHSINGSSRPGLTKKHSSAYRIKRKVKQTEDTKTDLWWLNLRYVFVILMRRDSKEGSEGFYSLKLTSKEQDQSDDSFTVAFEDHVDANNFCFLLQSFFEDLGSFSADAVPMSIQELNEEILSHAQKVVVVKKRQLQLYAGQPLADVEMALRAIIEQGKNVSSH</sequence>
<evidence type="ECO:0000256" key="1">
    <source>
        <dbReference type="SAM" id="MobiDB-lite"/>
    </source>
</evidence>
<dbReference type="Proteomes" id="UP000000226">
    <property type="component" value="Chromosome 3"/>
</dbReference>
<dbReference type="OrthoDB" id="1894577at2759"/>
<keyword evidence="4" id="KW-1185">Reference proteome</keyword>
<keyword evidence="2" id="KW-0472">Membrane</keyword>
<keyword evidence="2" id="KW-0812">Transmembrane</keyword>
<feature type="region of interest" description="Disordered" evidence="1">
    <location>
        <begin position="389"/>
        <end position="420"/>
    </location>
</feature>
<protein>
    <submittedName>
        <fullName evidence="3">Uncharacterized protein</fullName>
    </submittedName>
</protein>
<name>V7C7Z0_PHAVU</name>
<evidence type="ECO:0000313" key="3">
    <source>
        <dbReference type="EMBL" id="ESW26282.1"/>
    </source>
</evidence>
<accession>V7C7Z0</accession>
<feature type="region of interest" description="Disordered" evidence="1">
    <location>
        <begin position="295"/>
        <end position="367"/>
    </location>
</feature>
<feature type="compositionally biased region" description="Basic and acidic residues" evidence="1">
    <location>
        <begin position="389"/>
        <end position="399"/>
    </location>
</feature>
<dbReference type="STRING" id="3885.V7C7Z0"/>
<dbReference type="Gramene" id="ESW26282">
    <property type="protein sequence ID" value="ESW26282"/>
    <property type="gene ID" value="PHAVU_003G105800g"/>
</dbReference>
<evidence type="ECO:0000256" key="2">
    <source>
        <dbReference type="SAM" id="Phobius"/>
    </source>
</evidence>
<feature type="compositionally biased region" description="Basic and acidic residues" evidence="1">
    <location>
        <begin position="343"/>
        <end position="356"/>
    </location>
</feature>
<dbReference type="OMA" id="EIQHMAR"/>
<evidence type="ECO:0000313" key="4">
    <source>
        <dbReference type="Proteomes" id="UP000000226"/>
    </source>
</evidence>